<organism evidence="1 2">
    <name type="scientific">Microbacterium saccharophilum</name>
    <dbReference type="NCBI Taxonomy" id="1213358"/>
    <lineage>
        <taxon>Bacteria</taxon>
        <taxon>Bacillati</taxon>
        <taxon>Actinomycetota</taxon>
        <taxon>Actinomycetes</taxon>
        <taxon>Micrococcales</taxon>
        <taxon>Microbacteriaceae</taxon>
        <taxon>Microbacterium</taxon>
    </lineage>
</organism>
<evidence type="ECO:0000313" key="2">
    <source>
        <dbReference type="Proteomes" id="UP000198702"/>
    </source>
</evidence>
<dbReference type="Proteomes" id="UP000198702">
    <property type="component" value="Unassembled WGS sequence"/>
</dbReference>
<protein>
    <submittedName>
        <fullName evidence="1">Uncharacterized protein</fullName>
    </submittedName>
</protein>
<reference evidence="1 2" key="1">
    <citation type="submission" date="2016-10" db="EMBL/GenBank/DDBJ databases">
        <authorList>
            <person name="Varghese N."/>
            <person name="Submissions S."/>
        </authorList>
    </citation>
    <scope>NUCLEOTIDE SEQUENCE [LARGE SCALE GENOMIC DNA]</scope>
    <source>
        <strain evidence="1 2">UNC380MFSha3.1</strain>
    </source>
</reference>
<dbReference type="AlphaFoldDB" id="A0A7Z7D1F3"/>
<gene>
    <name evidence="1" type="ORF">SAMN04487751_2979</name>
</gene>
<comment type="caution">
    <text evidence="1">The sequence shown here is derived from an EMBL/GenBank/DDBJ whole genome shotgun (WGS) entry which is preliminary data.</text>
</comment>
<dbReference type="RefSeq" id="WP_028494786.1">
    <property type="nucleotide sequence ID" value="NZ_FOQZ01000011.1"/>
</dbReference>
<dbReference type="EMBL" id="FOQZ01000011">
    <property type="protein sequence ID" value="SFI78704.1"/>
    <property type="molecule type" value="Genomic_DNA"/>
</dbReference>
<accession>A0A7Z7D1F3</accession>
<name>A0A7Z7D1F3_9MICO</name>
<proteinExistence type="predicted"/>
<sequence length="84" mass="9482">MPHTMHTIQDTESATHLAQQLLDAGRSVSLIARDTSHFAMLVNEYGDRFQTIPLSWHTIRNIQEAFAYAESMHSQGDVLIIVSE</sequence>
<evidence type="ECO:0000313" key="1">
    <source>
        <dbReference type="EMBL" id="SFI78704.1"/>
    </source>
</evidence>